<evidence type="ECO:0000313" key="6">
    <source>
        <dbReference type="Proteomes" id="UP000305398"/>
    </source>
</evidence>
<dbReference type="InterPro" id="IPR030826">
    <property type="entry name" value="Ribosomal_bTHX/bTHXc/bTHXm"/>
</dbReference>
<keyword evidence="2 5" id="KW-0689">Ribosomal protein</keyword>
<evidence type="ECO:0000256" key="3">
    <source>
        <dbReference type="ARBA" id="ARBA00023274"/>
    </source>
</evidence>
<feature type="compositionally biased region" description="Basic residues" evidence="4">
    <location>
        <begin position="20"/>
        <end position="30"/>
    </location>
</feature>
<dbReference type="RefSeq" id="WP_139514835.1">
    <property type="nucleotide sequence ID" value="NZ_CP040896.1"/>
</dbReference>
<organism evidence="5 6">
    <name type="scientific">Hymenobacter jejuensis</name>
    <dbReference type="NCBI Taxonomy" id="2502781"/>
    <lineage>
        <taxon>Bacteria</taxon>
        <taxon>Pseudomonadati</taxon>
        <taxon>Bacteroidota</taxon>
        <taxon>Cytophagia</taxon>
        <taxon>Cytophagales</taxon>
        <taxon>Hymenobacteraceae</taxon>
        <taxon>Hymenobacter</taxon>
    </lineage>
</organism>
<dbReference type="KEGG" id="hyj:FHG12_05835"/>
<dbReference type="EMBL" id="CP040896">
    <property type="protein sequence ID" value="QDA59655.1"/>
    <property type="molecule type" value="Genomic_DNA"/>
</dbReference>
<evidence type="ECO:0000313" key="5">
    <source>
        <dbReference type="EMBL" id="QDA59655.1"/>
    </source>
</evidence>
<proteinExistence type="inferred from homology"/>
<dbReference type="GO" id="GO:1990904">
    <property type="term" value="C:ribonucleoprotein complex"/>
    <property type="evidence" value="ECO:0007669"/>
    <property type="project" value="UniProtKB-KW"/>
</dbReference>
<keyword evidence="3" id="KW-0687">Ribonucleoprotein</keyword>
<dbReference type="GO" id="GO:0005840">
    <property type="term" value="C:ribosome"/>
    <property type="evidence" value="ECO:0007669"/>
    <property type="project" value="UniProtKB-KW"/>
</dbReference>
<gene>
    <name evidence="5" type="ORF">FHG12_05835</name>
</gene>
<name>A0A5B7ZZ00_9BACT</name>
<sequence>MGKGDIKTRKGKLSNGSYGNRRKHESKKHNPAPAPASKPAEDKK</sequence>
<evidence type="ECO:0000256" key="2">
    <source>
        <dbReference type="ARBA" id="ARBA00022980"/>
    </source>
</evidence>
<dbReference type="AlphaFoldDB" id="A0A5B7ZZ00"/>
<feature type="region of interest" description="Disordered" evidence="4">
    <location>
        <begin position="1"/>
        <end position="44"/>
    </location>
</feature>
<reference evidence="5 6" key="1">
    <citation type="submission" date="2019-06" db="EMBL/GenBank/DDBJ databases">
        <authorList>
            <person name="Srinivasan S."/>
        </authorList>
    </citation>
    <scope>NUCLEOTIDE SEQUENCE [LARGE SCALE GENOMIC DNA]</scope>
    <source>
        <strain evidence="5 6">17J68-5</strain>
    </source>
</reference>
<evidence type="ECO:0000256" key="1">
    <source>
        <dbReference type="ARBA" id="ARBA00010834"/>
    </source>
</evidence>
<dbReference type="OrthoDB" id="965797at2"/>
<protein>
    <submittedName>
        <fullName evidence="5">30S ribosomal protein THX</fullName>
    </submittedName>
</protein>
<evidence type="ECO:0000256" key="4">
    <source>
        <dbReference type="SAM" id="MobiDB-lite"/>
    </source>
</evidence>
<accession>A0A5B7ZZ00</accession>
<dbReference type="Proteomes" id="UP000305398">
    <property type="component" value="Chromosome"/>
</dbReference>
<comment type="similarity">
    <text evidence="1">Belongs to the bacterial ribosomal protein bTHX family.</text>
</comment>
<keyword evidence="6" id="KW-1185">Reference proteome</keyword>
<dbReference type="NCBIfam" id="TIGR04560">
    <property type="entry name" value="ribo_THX"/>
    <property type="match status" value="1"/>
</dbReference>